<dbReference type="InterPro" id="IPR050368">
    <property type="entry name" value="ClC-type_chloride_channel"/>
</dbReference>
<name>A0A7V6A183_9BACT</name>
<feature type="transmembrane region" description="Helical" evidence="11">
    <location>
        <begin position="21"/>
        <end position="45"/>
    </location>
</feature>
<keyword evidence="4 11" id="KW-1133">Transmembrane helix</keyword>
<dbReference type="PANTHER" id="PTHR43427">
    <property type="entry name" value="CHLORIDE CHANNEL PROTEIN CLC-E"/>
    <property type="match status" value="1"/>
</dbReference>
<dbReference type="PROSITE" id="PS51371">
    <property type="entry name" value="CBS"/>
    <property type="match status" value="2"/>
</dbReference>
<dbReference type="Gene3D" id="3.10.580.10">
    <property type="entry name" value="CBS-domain"/>
    <property type="match status" value="1"/>
</dbReference>
<feature type="transmembrane region" description="Helical" evidence="11">
    <location>
        <begin position="417"/>
        <end position="435"/>
    </location>
</feature>
<dbReference type="Gene3D" id="1.10.3080.10">
    <property type="entry name" value="Clc chloride channel"/>
    <property type="match status" value="1"/>
</dbReference>
<keyword evidence="5" id="KW-0406">Ion transport</keyword>
<dbReference type="FunFam" id="1.10.3080.10:FF:000018">
    <property type="entry name" value="Chloride transporter, ClC family"/>
    <property type="match status" value="1"/>
</dbReference>
<feature type="domain" description="CBS" evidence="12">
    <location>
        <begin position="538"/>
        <end position="596"/>
    </location>
</feature>
<dbReference type="Pfam" id="PF00654">
    <property type="entry name" value="Voltage_CLC"/>
    <property type="match status" value="1"/>
</dbReference>
<feature type="transmembrane region" description="Helical" evidence="11">
    <location>
        <begin position="295"/>
        <end position="315"/>
    </location>
</feature>
<dbReference type="InterPro" id="IPR046342">
    <property type="entry name" value="CBS_dom_sf"/>
</dbReference>
<dbReference type="SUPFAM" id="SSF81340">
    <property type="entry name" value="Clc chloride channel"/>
    <property type="match status" value="1"/>
</dbReference>
<reference evidence="13" key="1">
    <citation type="journal article" date="2020" name="mSystems">
        <title>Genome- and Community-Level Interaction Insights into Carbon Utilization and Element Cycling Functions of Hydrothermarchaeota in Hydrothermal Sediment.</title>
        <authorList>
            <person name="Zhou Z."/>
            <person name="Liu Y."/>
            <person name="Xu W."/>
            <person name="Pan J."/>
            <person name="Luo Z.H."/>
            <person name="Li M."/>
        </authorList>
    </citation>
    <scope>NUCLEOTIDE SEQUENCE [LARGE SCALE GENOMIC DNA]</scope>
    <source>
        <strain evidence="13">SpSt-767</strain>
    </source>
</reference>
<dbReference type="GO" id="GO:0034707">
    <property type="term" value="C:chloride channel complex"/>
    <property type="evidence" value="ECO:0007669"/>
    <property type="project" value="UniProtKB-KW"/>
</dbReference>
<evidence type="ECO:0000256" key="5">
    <source>
        <dbReference type="ARBA" id="ARBA00023065"/>
    </source>
</evidence>
<keyword evidence="8" id="KW-0868">Chloride</keyword>
<feature type="transmembrane region" description="Helical" evidence="11">
    <location>
        <begin position="217"/>
        <end position="233"/>
    </location>
</feature>
<evidence type="ECO:0000256" key="3">
    <source>
        <dbReference type="ARBA" id="ARBA00022692"/>
    </source>
</evidence>
<evidence type="ECO:0000256" key="7">
    <source>
        <dbReference type="ARBA" id="ARBA00023173"/>
    </source>
</evidence>
<dbReference type="PRINTS" id="PR00762">
    <property type="entry name" value="CLCHANNEL"/>
</dbReference>
<comment type="subcellular location">
    <subcellularLocation>
        <location evidence="1">Membrane</location>
        <topology evidence="1">Multi-pass membrane protein</topology>
    </subcellularLocation>
</comment>
<feature type="transmembrane region" description="Helical" evidence="11">
    <location>
        <begin position="387"/>
        <end position="411"/>
    </location>
</feature>
<feature type="transmembrane region" description="Helical" evidence="11">
    <location>
        <begin position="155"/>
        <end position="172"/>
    </location>
</feature>
<keyword evidence="2" id="KW-0813">Transport</keyword>
<evidence type="ECO:0000256" key="1">
    <source>
        <dbReference type="ARBA" id="ARBA00004141"/>
    </source>
</evidence>
<proteinExistence type="predicted"/>
<feature type="domain" description="CBS" evidence="12">
    <location>
        <begin position="472"/>
        <end position="531"/>
    </location>
</feature>
<evidence type="ECO:0000259" key="12">
    <source>
        <dbReference type="PROSITE" id="PS51371"/>
    </source>
</evidence>
<dbReference type="InterPro" id="IPR014743">
    <property type="entry name" value="Cl-channel_core"/>
</dbReference>
<dbReference type="Pfam" id="PF00571">
    <property type="entry name" value="CBS"/>
    <property type="match status" value="2"/>
</dbReference>
<dbReference type="PANTHER" id="PTHR43427:SF6">
    <property type="entry name" value="CHLORIDE CHANNEL PROTEIN CLC-E"/>
    <property type="match status" value="1"/>
</dbReference>
<organism evidence="13">
    <name type="scientific">Desulfobacca acetoxidans</name>
    <dbReference type="NCBI Taxonomy" id="60893"/>
    <lineage>
        <taxon>Bacteria</taxon>
        <taxon>Pseudomonadati</taxon>
        <taxon>Thermodesulfobacteriota</taxon>
        <taxon>Desulfobaccia</taxon>
        <taxon>Desulfobaccales</taxon>
        <taxon>Desulfobaccaceae</taxon>
        <taxon>Desulfobacca</taxon>
    </lineage>
</organism>
<feature type="transmembrane region" description="Helical" evidence="11">
    <location>
        <begin position="355"/>
        <end position="375"/>
    </location>
</feature>
<feature type="transmembrane region" description="Helical" evidence="11">
    <location>
        <begin position="179"/>
        <end position="197"/>
    </location>
</feature>
<dbReference type="AlphaFoldDB" id="A0A7V6A183"/>
<evidence type="ECO:0000256" key="10">
    <source>
        <dbReference type="PROSITE-ProRule" id="PRU00703"/>
    </source>
</evidence>
<keyword evidence="6 11" id="KW-0472">Membrane</keyword>
<evidence type="ECO:0000256" key="8">
    <source>
        <dbReference type="ARBA" id="ARBA00023214"/>
    </source>
</evidence>
<feature type="transmembrane region" description="Helical" evidence="11">
    <location>
        <begin position="254"/>
        <end position="275"/>
    </location>
</feature>
<dbReference type="EMBL" id="DTGR01000022">
    <property type="protein sequence ID" value="HHS28310.1"/>
    <property type="molecule type" value="Genomic_DNA"/>
</dbReference>
<evidence type="ECO:0000256" key="2">
    <source>
        <dbReference type="ARBA" id="ARBA00022448"/>
    </source>
</evidence>
<dbReference type="GO" id="GO:0005254">
    <property type="term" value="F:chloride channel activity"/>
    <property type="evidence" value="ECO:0007669"/>
    <property type="project" value="UniProtKB-KW"/>
</dbReference>
<evidence type="ECO:0000256" key="9">
    <source>
        <dbReference type="ARBA" id="ARBA00023303"/>
    </source>
</evidence>
<gene>
    <name evidence="13" type="ORF">ENV52_01225</name>
</gene>
<evidence type="ECO:0000256" key="4">
    <source>
        <dbReference type="ARBA" id="ARBA00022989"/>
    </source>
</evidence>
<feature type="transmembrane region" description="Helical" evidence="11">
    <location>
        <begin position="327"/>
        <end position="349"/>
    </location>
</feature>
<evidence type="ECO:0000256" key="6">
    <source>
        <dbReference type="ARBA" id="ARBA00023136"/>
    </source>
</evidence>
<evidence type="ECO:0000313" key="13">
    <source>
        <dbReference type="EMBL" id="HHS28310.1"/>
    </source>
</evidence>
<dbReference type="SMART" id="SM00116">
    <property type="entry name" value="CBS"/>
    <property type="match status" value="2"/>
</dbReference>
<keyword evidence="10" id="KW-0129">CBS domain</keyword>
<sequence>MLGKPSRGLIKSRIARNLYGWAGNFHWPLLTIAVGIVAGLGAILFEELLRLAVYYFLHLPAGFMEPSRTTKSALVATLAVHRHWLYLVIPALGGLAVGLIVMLIAPEAGGEGADAMIESFHHREGFIRRRVPLVKIIVSAITIGSGGSAGKEGPIAQIGAGFGSILATLFNLKPRVRRILVLAGAAGGIGAIFHAPLGAALFAPEVLYREAEFETEAIMPCIVSSIVASSIFDQYSGRTSLFFPGPVDFFPQELLSYCIFGAFIALAGYVFIKVFHAAHKDVFGPLKIPRFLKPALGGLIMGAIAYLAPPVLDGGYGWIQTAMQGELFWAIMLALAFLKIVATSITVGSGGSGGILGPSVFIGSMLGGAFGFFGHKIAPGWVIHPNAFVLVGIGGFFGGVAKVPVSAIIMACEMCGSYTLLVPLMLVAAVAYILLGRNSIYEKQLVDRLSSPAHLREFARGVLENMRVCDAIERHPVTLIPEDLPFDMIIKLVTGSRDTHFPVIDSQGKLIGILSINDIREFLFESSLSKVVVARDIANPNVVTVHWNESLQSTLDKMARLNVDELPVIHEDNPDKIAGMISKRDIVSHYHERMSP</sequence>
<evidence type="ECO:0000256" key="11">
    <source>
        <dbReference type="SAM" id="Phobius"/>
    </source>
</evidence>
<keyword evidence="7" id="KW-0869">Chloride channel</keyword>
<feature type="transmembrane region" description="Helical" evidence="11">
    <location>
        <begin position="84"/>
        <end position="105"/>
    </location>
</feature>
<keyword evidence="9" id="KW-0407">Ion channel</keyword>
<keyword evidence="3 11" id="KW-0812">Transmembrane</keyword>
<dbReference type="InterPro" id="IPR000644">
    <property type="entry name" value="CBS_dom"/>
</dbReference>
<accession>A0A7V6A183</accession>
<protein>
    <submittedName>
        <fullName evidence="13">Chloride channel protein</fullName>
    </submittedName>
</protein>
<dbReference type="InterPro" id="IPR001807">
    <property type="entry name" value="ClC"/>
</dbReference>
<dbReference type="SUPFAM" id="SSF54631">
    <property type="entry name" value="CBS-domain pair"/>
    <property type="match status" value="1"/>
</dbReference>
<dbReference type="CDD" id="cd00400">
    <property type="entry name" value="Voltage_gated_ClC"/>
    <property type="match status" value="1"/>
</dbReference>
<comment type="caution">
    <text evidence="13">The sequence shown here is derived from an EMBL/GenBank/DDBJ whole genome shotgun (WGS) entry which is preliminary data.</text>
</comment>